<dbReference type="InterPro" id="IPR004175">
    <property type="entry name" value="RNA_CPDase"/>
</dbReference>
<dbReference type="AlphaFoldDB" id="A0A1H3CNW3"/>
<dbReference type="EC" id="3.1.4.58" evidence="2"/>
<keyword evidence="4" id="KW-0436">Ligase</keyword>
<feature type="domain" description="Phosphoesterase HXTX" evidence="3">
    <location>
        <begin position="12"/>
        <end position="83"/>
    </location>
</feature>
<proteinExistence type="inferred from homology"/>
<dbReference type="PANTHER" id="PTHR35561:SF1">
    <property type="entry name" value="RNA 2',3'-CYCLIC PHOSPHODIESTERASE"/>
    <property type="match status" value="1"/>
</dbReference>
<comment type="function">
    <text evidence="2">Hydrolyzes RNA 2',3'-cyclic phosphodiester to an RNA 2'-phosphomonoester.</text>
</comment>
<name>A0A1H3CNW3_9PROT</name>
<keyword evidence="1 2" id="KW-0378">Hydrolase</keyword>
<dbReference type="GO" id="GO:0004113">
    <property type="term" value="F:2',3'-cyclic-nucleotide 3'-phosphodiesterase activity"/>
    <property type="evidence" value="ECO:0007669"/>
    <property type="project" value="InterPro"/>
</dbReference>
<dbReference type="RefSeq" id="WP_245725034.1">
    <property type="nucleotide sequence ID" value="NZ_FNOY01000003.1"/>
</dbReference>
<protein>
    <recommendedName>
        <fullName evidence="2">RNA 2',3'-cyclic phosphodiesterase</fullName>
        <shortName evidence="2">RNA 2',3'-CPDase</shortName>
        <ecNumber evidence="2">3.1.4.58</ecNumber>
    </recommendedName>
</protein>
<comment type="catalytic activity">
    <reaction evidence="2">
        <text>a 3'-end 2',3'-cyclophospho-ribonucleotide-RNA + H2O = a 3'-end 2'-phospho-ribonucleotide-RNA + H(+)</text>
        <dbReference type="Rhea" id="RHEA:11828"/>
        <dbReference type="Rhea" id="RHEA-COMP:10464"/>
        <dbReference type="Rhea" id="RHEA-COMP:17353"/>
        <dbReference type="ChEBI" id="CHEBI:15377"/>
        <dbReference type="ChEBI" id="CHEBI:15378"/>
        <dbReference type="ChEBI" id="CHEBI:83064"/>
        <dbReference type="ChEBI" id="CHEBI:173113"/>
        <dbReference type="EC" id="3.1.4.58"/>
    </reaction>
</comment>
<feature type="short sequence motif" description="HXTX 2" evidence="2">
    <location>
        <begin position="122"/>
        <end position="125"/>
    </location>
</feature>
<dbReference type="Proteomes" id="UP000198640">
    <property type="component" value="Unassembled WGS sequence"/>
</dbReference>
<gene>
    <name evidence="4" type="ORF">SAMN05421881_100374</name>
</gene>
<evidence type="ECO:0000256" key="2">
    <source>
        <dbReference type="HAMAP-Rule" id="MF_01940"/>
    </source>
</evidence>
<accession>A0A1H3CNW3</accession>
<organism evidence="4 5">
    <name type="scientific">Nitrosomonas halophila</name>
    <dbReference type="NCBI Taxonomy" id="44576"/>
    <lineage>
        <taxon>Bacteria</taxon>
        <taxon>Pseudomonadati</taxon>
        <taxon>Pseudomonadota</taxon>
        <taxon>Betaproteobacteria</taxon>
        <taxon>Nitrosomonadales</taxon>
        <taxon>Nitrosomonadaceae</taxon>
        <taxon>Nitrosomonas</taxon>
    </lineage>
</organism>
<dbReference type="HAMAP" id="MF_01940">
    <property type="entry name" value="RNA_CPDase"/>
    <property type="match status" value="1"/>
</dbReference>
<dbReference type="EMBL" id="FNOY01000003">
    <property type="protein sequence ID" value="SDX55843.1"/>
    <property type="molecule type" value="Genomic_DNA"/>
</dbReference>
<dbReference type="InterPro" id="IPR014051">
    <property type="entry name" value="Phosphoesterase_HXTX"/>
</dbReference>
<dbReference type="SUPFAM" id="SSF55144">
    <property type="entry name" value="LigT-like"/>
    <property type="match status" value="1"/>
</dbReference>
<evidence type="ECO:0000256" key="1">
    <source>
        <dbReference type="ARBA" id="ARBA00022801"/>
    </source>
</evidence>
<dbReference type="Pfam" id="PF02834">
    <property type="entry name" value="LigT_PEase"/>
    <property type="match status" value="2"/>
</dbReference>
<dbReference type="Gene3D" id="3.90.1140.10">
    <property type="entry name" value="Cyclic phosphodiesterase"/>
    <property type="match status" value="1"/>
</dbReference>
<dbReference type="PANTHER" id="PTHR35561">
    <property type="entry name" value="RNA 2',3'-CYCLIC PHOSPHODIESTERASE"/>
    <property type="match status" value="1"/>
</dbReference>
<comment type="similarity">
    <text evidence="2">Belongs to the 2H phosphoesterase superfamily. ThpR family.</text>
</comment>
<feature type="domain" description="Phosphoesterase HXTX" evidence="3">
    <location>
        <begin position="91"/>
        <end position="162"/>
    </location>
</feature>
<sequence>MLKIFLALWPLAATRRQLDQLARQLATGCRGRSIRAENLHLTLLFIGEVAPDLLPKLSQAASAVKQAAFHMTLDEIRYWKREGIVVAGMQQPPAALLELVQALRQAYSTMETPFDDRPFKPHVTLVRNAKCRLLPDSMPAIDWEVAQWSLVQSLSTPQGVVYRSLANWLLEPSGP</sequence>
<evidence type="ECO:0000313" key="4">
    <source>
        <dbReference type="EMBL" id="SDX55843.1"/>
    </source>
</evidence>
<reference evidence="4 5" key="1">
    <citation type="submission" date="2016-10" db="EMBL/GenBank/DDBJ databases">
        <authorList>
            <person name="de Groot N.N."/>
        </authorList>
    </citation>
    <scope>NUCLEOTIDE SEQUENCE [LARGE SCALE GENOMIC DNA]</scope>
    <source>
        <strain evidence="4 5">Nm1</strain>
    </source>
</reference>
<feature type="active site" description="Proton donor" evidence="2">
    <location>
        <position position="40"/>
    </location>
</feature>
<feature type="short sequence motif" description="HXTX 1" evidence="2">
    <location>
        <begin position="40"/>
        <end position="43"/>
    </location>
</feature>
<evidence type="ECO:0000313" key="5">
    <source>
        <dbReference type="Proteomes" id="UP000198640"/>
    </source>
</evidence>
<dbReference type="GO" id="GO:0008664">
    <property type="term" value="F:RNA 2',3'-cyclic 3'-phosphodiesterase activity"/>
    <property type="evidence" value="ECO:0007669"/>
    <property type="project" value="UniProtKB-EC"/>
</dbReference>
<dbReference type="NCBIfam" id="TIGR02258">
    <property type="entry name" value="2_5_ligase"/>
    <property type="match status" value="1"/>
</dbReference>
<dbReference type="GO" id="GO:0016874">
    <property type="term" value="F:ligase activity"/>
    <property type="evidence" value="ECO:0007669"/>
    <property type="project" value="UniProtKB-KW"/>
</dbReference>
<keyword evidence="5" id="KW-1185">Reference proteome</keyword>
<dbReference type="STRING" id="44576.SAMN05421881_100374"/>
<feature type="active site" description="Proton acceptor" evidence="2">
    <location>
        <position position="122"/>
    </location>
</feature>
<evidence type="ECO:0000259" key="3">
    <source>
        <dbReference type="Pfam" id="PF02834"/>
    </source>
</evidence>
<dbReference type="InterPro" id="IPR009097">
    <property type="entry name" value="Cyclic_Pdiesterase"/>
</dbReference>